<proteinExistence type="predicted"/>
<keyword evidence="3" id="KW-1133">Transmembrane helix</keyword>
<gene>
    <name evidence="4" type="ORF">C12CBH8_15430</name>
</gene>
<feature type="compositionally biased region" description="Basic residues" evidence="2">
    <location>
        <begin position="23"/>
        <end position="32"/>
    </location>
</feature>
<protein>
    <recommendedName>
        <fullName evidence="6">Cell division protein FtsL</fullName>
    </recommendedName>
</protein>
<keyword evidence="1" id="KW-0175">Coiled coil</keyword>
<organism evidence="4 5">
    <name type="scientific">Solibaculum mannosilyticum</name>
    <dbReference type="NCBI Taxonomy" id="2780922"/>
    <lineage>
        <taxon>Bacteria</taxon>
        <taxon>Bacillati</taxon>
        <taxon>Bacillota</taxon>
        <taxon>Clostridia</taxon>
        <taxon>Eubacteriales</taxon>
        <taxon>Oscillospiraceae</taxon>
        <taxon>Solibaculum</taxon>
    </lineage>
</organism>
<sequence length="158" mass="18035">MQQFQSSEAYDLSLFEPHEEKKRKVQKRQEKKPRKATALQGYLRGLAILLAIGVALSVVGYMVFCKMQLSELGDQVTKATATLEEAQSEQVRLKAALEEKMATRNIESYAQALGMVRMEAYQAEYITMHSEDKVEVPEESESKNLFQRLLDQIGEWLS</sequence>
<feature type="coiled-coil region" evidence="1">
    <location>
        <begin position="69"/>
        <end position="103"/>
    </location>
</feature>
<evidence type="ECO:0000256" key="3">
    <source>
        <dbReference type="SAM" id="Phobius"/>
    </source>
</evidence>
<dbReference type="EMBL" id="AP023321">
    <property type="protein sequence ID" value="BCI60904.1"/>
    <property type="molecule type" value="Genomic_DNA"/>
</dbReference>
<dbReference type="AlphaFoldDB" id="A0A7I8D8F2"/>
<feature type="region of interest" description="Disordered" evidence="2">
    <location>
        <begin position="1"/>
        <end position="32"/>
    </location>
</feature>
<dbReference type="Proteomes" id="UP000593890">
    <property type="component" value="Chromosome"/>
</dbReference>
<accession>A0A7I8D8F2</accession>
<keyword evidence="5" id="KW-1185">Reference proteome</keyword>
<evidence type="ECO:0000256" key="1">
    <source>
        <dbReference type="SAM" id="Coils"/>
    </source>
</evidence>
<evidence type="ECO:0000313" key="4">
    <source>
        <dbReference type="EMBL" id="BCI60904.1"/>
    </source>
</evidence>
<dbReference type="RefSeq" id="WP_090264211.1">
    <property type="nucleotide sequence ID" value="NZ_AP023321.1"/>
</dbReference>
<name>A0A7I8D8F2_9FIRM</name>
<keyword evidence="3" id="KW-0472">Membrane</keyword>
<keyword evidence="3" id="KW-0812">Transmembrane</keyword>
<evidence type="ECO:0000256" key="2">
    <source>
        <dbReference type="SAM" id="MobiDB-lite"/>
    </source>
</evidence>
<reference evidence="5" key="1">
    <citation type="submission" date="2020-07" db="EMBL/GenBank/DDBJ databases">
        <title>Complete genome sequencing of Clostridia bacterium strain 12CBH8.</title>
        <authorList>
            <person name="Sakamoto M."/>
            <person name="Murakami T."/>
            <person name="Mori H."/>
        </authorList>
    </citation>
    <scope>NUCLEOTIDE SEQUENCE [LARGE SCALE GENOMIC DNA]</scope>
    <source>
        <strain evidence="5">12CBH8</strain>
    </source>
</reference>
<dbReference type="KEGG" id="sman:C12CBH8_15430"/>
<evidence type="ECO:0000313" key="5">
    <source>
        <dbReference type="Proteomes" id="UP000593890"/>
    </source>
</evidence>
<feature type="transmembrane region" description="Helical" evidence="3">
    <location>
        <begin position="41"/>
        <end position="64"/>
    </location>
</feature>
<evidence type="ECO:0008006" key="6">
    <source>
        <dbReference type="Google" id="ProtNLM"/>
    </source>
</evidence>